<protein>
    <submittedName>
        <fullName evidence="6">cAMP-binding domain of CRP or a regulatory subunit of cAMP-dependent protein kinases</fullName>
    </submittedName>
</protein>
<evidence type="ECO:0000259" key="4">
    <source>
        <dbReference type="PROSITE" id="PS50042"/>
    </source>
</evidence>
<dbReference type="InterPro" id="IPR000595">
    <property type="entry name" value="cNMP-bd_dom"/>
</dbReference>
<keyword evidence="7" id="KW-1185">Reference proteome</keyword>
<organism evidence="6 7">
    <name type="scientific">Nonomuraea solani</name>
    <dbReference type="NCBI Taxonomy" id="1144553"/>
    <lineage>
        <taxon>Bacteria</taxon>
        <taxon>Bacillati</taxon>
        <taxon>Actinomycetota</taxon>
        <taxon>Actinomycetes</taxon>
        <taxon>Streptosporangiales</taxon>
        <taxon>Streptosporangiaceae</taxon>
        <taxon>Nonomuraea</taxon>
    </lineage>
</organism>
<evidence type="ECO:0000313" key="7">
    <source>
        <dbReference type="Proteomes" id="UP000236732"/>
    </source>
</evidence>
<keyword evidence="6" id="KW-0808">Transferase</keyword>
<accession>A0A1H6DUU5</accession>
<gene>
    <name evidence="6" type="ORF">SAMN05444920_106383</name>
</gene>
<sequence length="230" mass="25234">MTPDDRRWPAGTFLHALAEDDRRHLLRLGTRRGFAPGTTLIDEGSTSTEAYVLLSGYVKVLGNTLDGRAVLLSIRGQGEVVGELAALDRKRRSATVLALTTVAAQVITREAFLGYLRDHPAAAGMLQTATLEEFRRVTRYRLLVNGAPIGVRLALMLGHLLDHYGRRCAEGMRIDVPLSQPELASLIGASEPSLHRELTALRVRKIIGTRYRRLVVHDPDALRALTGSSP</sequence>
<dbReference type="SUPFAM" id="SSF51206">
    <property type="entry name" value="cAMP-binding domain-like"/>
    <property type="match status" value="1"/>
</dbReference>
<dbReference type="PANTHER" id="PTHR24567:SF68">
    <property type="entry name" value="DNA-BINDING TRANSCRIPTIONAL DUAL REGULATOR CRP"/>
    <property type="match status" value="1"/>
</dbReference>
<dbReference type="Gene3D" id="1.10.10.10">
    <property type="entry name" value="Winged helix-like DNA-binding domain superfamily/Winged helix DNA-binding domain"/>
    <property type="match status" value="1"/>
</dbReference>
<evidence type="ECO:0000256" key="3">
    <source>
        <dbReference type="ARBA" id="ARBA00023163"/>
    </source>
</evidence>
<evidence type="ECO:0000259" key="5">
    <source>
        <dbReference type="PROSITE" id="PS51063"/>
    </source>
</evidence>
<dbReference type="GO" id="GO:0005829">
    <property type="term" value="C:cytosol"/>
    <property type="evidence" value="ECO:0007669"/>
    <property type="project" value="TreeGrafter"/>
</dbReference>
<dbReference type="InterPro" id="IPR050397">
    <property type="entry name" value="Env_Response_Regulators"/>
</dbReference>
<proteinExistence type="predicted"/>
<evidence type="ECO:0000313" key="6">
    <source>
        <dbReference type="EMBL" id="SEG89061.1"/>
    </source>
</evidence>
<dbReference type="Pfam" id="PF00027">
    <property type="entry name" value="cNMP_binding"/>
    <property type="match status" value="1"/>
</dbReference>
<keyword evidence="2" id="KW-0238">DNA-binding</keyword>
<dbReference type="GO" id="GO:0003700">
    <property type="term" value="F:DNA-binding transcription factor activity"/>
    <property type="evidence" value="ECO:0007669"/>
    <property type="project" value="TreeGrafter"/>
</dbReference>
<dbReference type="InterPro" id="IPR036388">
    <property type="entry name" value="WH-like_DNA-bd_sf"/>
</dbReference>
<dbReference type="CDD" id="cd00038">
    <property type="entry name" value="CAP_ED"/>
    <property type="match status" value="1"/>
</dbReference>
<dbReference type="RefSeq" id="WP_103958284.1">
    <property type="nucleotide sequence ID" value="NZ_FNVT01000006.1"/>
</dbReference>
<reference evidence="6 7" key="1">
    <citation type="submission" date="2016-10" db="EMBL/GenBank/DDBJ databases">
        <authorList>
            <person name="de Groot N.N."/>
        </authorList>
    </citation>
    <scope>NUCLEOTIDE SEQUENCE [LARGE SCALE GENOMIC DNA]</scope>
    <source>
        <strain evidence="6 7">CGMCC 4.7037</strain>
    </source>
</reference>
<keyword evidence="3" id="KW-0804">Transcription</keyword>
<dbReference type="PROSITE" id="PS51063">
    <property type="entry name" value="HTH_CRP_2"/>
    <property type="match status" value="1"/>
</dbReference>
<dbReference type="InterPro" id="IPR014710">
    <property type="entry name" value="RmlC-like_jellyroll"/>
</dbReference>
<dbReference type="SMART" id="SM00419">
    <property type="entry name" value="HTH_CRP"/>
    <property type="match status" value="1"/>
</dbReference>
<name>A0A1H6DUU5_9ACTN</name>
<dbReference type="InterPro" id="IPR018490">
    <property type="entry name" value="cNMP-bd_dom_sf"/>
</dbReference>
<dbReference type="Pfam" id="PF13545">
    <property type="entry name" value="HTH_Crp_2"/>
    <property type="match status" value="1"/>
</dbReference>
<evidence type="ECO:0000256" key="2">
    <source>
        <dbReference type="ARBA" id="ARBA00023125"/>
    </source>
</evidence>
<dbReference type="Gene3D" id="2.60.120.10">
    <property type="entry name" value="Jelly Rolls"/>
    <property type="match status" value="1"/>
</dbReference>
<dbReference type="GO" id="GO:0003677">
    <property type="term" value="F:DNA binding"/>
    <property type="evidence" value="ECO:0007669"/>
    <property type="project" value="UniProtKB-KW"/>
</dbReference>
<feature type="domain" description="Cyclic nucleotide-binding" evidence="4">
    <location>
        <begin position="13"/>
        <end position="116"/>
    </location>
</feature>
<dbReference type="GO" id="GO:0016301">
    <property type="term" value="F:kinase activity"/>
    <property type="evidence" value="ECO:0007669"/>
    <property type="project" value="UniProtKB-KW"/>
</dbReference>
<dbReference type="PANTHER" id="PTHR24567">
    <property type="entry name" value="CRP FAMILY TRANSCRIPTIONAL REGULATORY PROTEIN"/>
    <property type="match status" value="1"/>
</dbReference>
<dbReference type="InterPro" id="IPR012318">
    <property type="entry name" value="HTH_CRP"/>
</dbReference>
<evidence type="ECO:0000256" key="1">
    <source>
        <dbReference type="ARBA" id="ARBA00023015"/>
    </source>
</evidence>
<dbReference type="PROSITE" id="PS50042">
    <property type="entry name" value="CNMP_BINDING_3"/>
    <property type="match status" value="1"/>
</dbReference>
<dbReference type="Proteomes" id="UP000236732">
    <property type="component" value="Unassembled WGS sequence"/>
</dbReference>
<dbReference type="InterPro" id="IPR036390">
    <property type="entry name" value="WH_DNA-bd_sf"/>
</dbReference>
<dbReference type="EMBL" id="FNVT01000006">
    <property type="protein sequence ID" value="SEG89061.1"/>
    <property type="molecule type" value="Genomic_DNA"/>
</dbReference>
<dbReference type="SUPFAM" id="SSF46785">
    <property type="entry name" value="Winged helix' DNA-binding domain"/>
    <property type="match status" value="1"/>
</dbReference>
<dbReference type="SMART" id="SM00100">
    <property type="entry name" value="cNMP"/>
    <property type="match status" value="1"/>
</dbReference>
<keyword evidence="1" id="KW-0805">Transcription regulation</keyword>
<dbReference type="OrthoDB" id="41390at2"/>
<keyword evidence="6" id="KW-0418">Kinase</keyword>
<feature type="domain" description="HTH crp-type" evidence="5">
    <location>
        <begin position="147"/>
        <end position="220"/>
    </location>
</feature>
<dbReference type="AlphaFoldDB" id="A0A1H6DUU5"/>